<evidence type="ECO:0000313" key="2">
    <source>
        <dbReference type="EMBL" id="MBW0461237.1"/>
    </source>
</evidence>
<reference evidence="2" key="1">
    <citation type="submission" date="2021-03" db="EMBL/GenBank/DDBJ databases">
        <title>Draft genome sequence of rust myrtle Austropuccinia psidii MF-1, a brazilian biotype.</title>
        <authorList>
            <person name="Quecine M.C."/>
            <person name="Pachon D.M.R."/>
            <person name="Bonatelli M.L."/>
            <person name="Correr F.H."/>
            <person name="Franceschini L.M."/>
            <person name="Leite T.F."/>
            <person name="Margarido G.R.A."/>
            <person name="Almeida C.A."/>
            <person name="Ferrarezi J.A."/>
            <person name="Labate C.A."/>
        </authorList>
    </citation>
    <scope>NUCLEOTIDE SEQUENCE</scope>
    <source>
        <strain evidence="2">MF-1</strain>
    </source>
</reference>
<feature type="region of interest" description="Disordered" evidence="1">
    <location>
        <begin position="130"/>
        <end position="181"/>
    </location>
</feature>
<comment type="caution">
    <text evidence="2">The sequence shown here is derived from an EMBL/GenBank/DDBJ whole genome shotgun (WGS) entry which is preliminary data.</text>
</comment>
<name>A0A9Q3B9W2_9BASI</name>
<accession>A0A9Q3B9W2</accession>
<evidence type="ECO:0000256" key="1">
    <source>
        <dbReference type="SAM" id="MobiDB-lite"/>
    </source>
</evidence>
<evidence type="ECO:0000313" key="3">
    <source>
        <dbReference type="Proteomes" id="UP000765509"/>
    </source>
</evidence>
<dbReference type="EMBL" id="AVOT02000129">
    <property type="protein sequence ID" value="MBW0461237.1"/>
    <property type="molecule type" value="Genomic_DNA"/>
</dbReference>
<dbReference type="AlphaFoldDB" id="A0A9Q3B9W2"/>
<protein>
    <submittedName>
        <fullName evidence="2">Uncharacterized protein</fullName>
    </submittedName>
</protein>
<feature type="region of interest" description="Disordered" evidence="1">
    <location>
        <begin position="324"/>
        <end position="387"/>
    </location>
</feature>
<sequence>MPCTPSFRSHDNTEPDCPTPGKCGQKTHVPAIASTNSAQCSTLTEWPAYFHSQNRPFKSSDQRCQLVYKYKHLSGQSSSANQNQYSSCTQVSSCDKSPTANAPSSSYVQTPVDLERTANYHILLSQNLPNIQSHSEGPPDQSNNNPTKSCTSVSSQNPLIPVSTSKTSQNSPYHPNPLTSTACHKPLVSPTYIPHNLIQSNSAMPYDPVVSTLAVPFDSIRNPPIPTCHSQPFDSIHNSPHQPVAATLDAAPRYLDYSPSIPSWQDGISAPTDHHCSENLEEVVGDLKHFTNHASEQNSKIINCMDLIADKLSTIDFNPLPFINSSTPSPSSQGWANIPPPATPEDRAHWNSNTDPKIKYDSSEEDDHPDSPLCDPQFPYPGGSSHHEASQQTLKIIWQAMRRVGMQSFRPSLGKPLTIPENRLCWTFSFKIFLKLVSCSKYEGINLDITNEQVIWNALQNHVQH</sequence>
<dbReference type="OrthoDB" id="2507498at2759"/>
<feature type="compositionally biased region" description="Polar residues" evidence="1">
    <location>
        <begin position="324"/>
        <end position="335"/>
    </location>
</feature>
<organism evidence="2 3">
    <name type="scientific">Austropuccinia psidii MF-1</name>
    <dbReference type="NCBI Taxonomy" id="1389203"/>
    <lineage>
        <taxon>Eukaryota</taxon>
        <taxon>Fungi</taxon>
        <taxon>Dikarya</taxon>
        <taxon>Basidiomycota</taxon>
        <taxon>Pucciniomycotina</taxon>
        <taxon>Pucciniomycetes</taxon>
        <taxon>Pucciniales</taxon>
        <taxon>Sphaerophragmiaceae</taxon>
        <taxon>Austropuccinia</taxon>
    </lineage>
</organism>
<proteinExistence type="predicted"/>
<dbReference type="Proteomes" id="UP000765509">
    <property type="component" value="Unassembled WGS sequence"/>
</dbReference>
<keyword evidence="3" id="KW-1185">Reference proteome</keyword>
<feature type="region of interest" description="Disordered" evidence="1">
    <location>
        <begin position="1"/>
        <end position="21"/>
    </location>
</feature>
<gene>
    <name evidence="2" type="ORF">O181_000952</name>
</gene>